<keyword evidence="3" id="KW-1185">Reference proteome</keyword>
<comment type="caution">
    <text evidence="2">The sequence shown here is derived from an EMBL/GenBank/DDBJ whole genome shotgun (WGS) entry which is preliminary data.</text>
</comment>
<proteinExistence type="predicted"/>
<keyword evidence="1" id="KW-1133">Transmembrane helix</keyword>
<organism evidence="2 3">
    <name type="scientific">Mucuna pruriens</name>
    <name type="common">Velvet bean</name>
    <name type="synonym">Dolichos pruriens</name>
    <dbReference type="NCBI Taxonomy" id="157652"/>
    <lineage>
        <taxon>Eukaryota</taxon>
        <taxon>Viridiplantae</taxon>
        <taxon>Streptophyta</taxon>
        <taxon>Embryophyta</taxon>
        <taxon>Tracheophyta</taxon>
        <taxon>Spermatophyta</taxon>
        <taxon>Magnoliopsida</taxon>
        <taxon>eudicotyledons</taxon>
        <taxon>Gunneridae</taxon>
        <taxon>Pentapetalae</taxon>
        <taxon>rosids</taxon>
        <taxon>fabids</taxon>
        <taxon>Fabales</taxon>
        <taxon>Fabaceae</taxon>
        <taxon>Papilionoideae</taxon>
        <taxon>50 kb inversion clade</taxon>
        <taxon>NPAAA clade</taxon>
        <taxon>indigoferoid/millettioid clade</taxon>
        <taxon>Phaseoleae</taxon>
        <taxon>Mucuna</taxon>
    </lineage>
</organism>
<feature type="non-terminal residue" evidence="2">
    <location>
        <position position="1"/>
    </location>
</feature>
<keyword evidence="1" id="KW-0812">Transmembrane</keyword>
<protein>
    <submittedName>
        <fullName evidence="2">Uncharacterized protein</fullName>
    </submittedName>
</protein>
<gene>
    <name evidence="2" type="ORF">CR513_15805</name>
</gene>
<accession>A0A371HDT8</accession>
<evidence type="ECO:0000313" key="3">
    <source>
        <dbReference type="Proteomes" id="UP000257109"/>
    </source>
</evidence>
<keyword evidence="1" id="KW-0472">Membrane</keyword>
<dbReference type="Proteomes" id="UP000257109">
    <property type="component" value="Unassembled WGS sequence"/>
</dbReference>
<evidence type="ECO:0000256" key="1">
    <source>
        <dbReference type="SAM" id="Phobius"/>
    </source>
</evidence>
<dbReference type="EMBL" id="QJKJ01002873">
    <property type="protein sequence ID" value="RDY00956.1"/>
    <property type="molecule type" value="Genomic_DNA"/>
</dbReference>
<name>A0A371HDT8_MUCPR</name>
<sequence>MSLPPEFVMAIRIRPGSKANKPSLLNHWFVCTLSGVTLSLILYLSSLSSNATKSSMSTIPSDYVVYLQESDYNIEAENDLEPFSQAMSLKE</sequence>
<feature type="transmembrane region" description="Helical" evidence="1">
    <location>
        <begin position="25"/>
        <end position="44"/>
    </location>
</feature>
<dbReference type="AlphaFoldDB" id="A0A371HDT8"/>
<evidence type="ECO:0000313" key="2">
    <source>
        <dbReference type="EMBL" id="RDY00956.1"/>
    </source>
</evidence>
<reference evidence="2" key="1">
    <citation type="submission" date="2018-05" db="EMBL/GenBank/DDBJ databases">
        <title>Draft genome of Mucuna pruriens seed.</title>
        <authorList>
            <person name="Nnadi N.E."/>
            <person name="Vos R."/>
            <person name="Hasami M.H."/>
            <person name="Devisetty U.K."/>
            <person name="Aguiy J.C."/>
        </authorList>
    </citation>
    <scope>NUCLEOTIDE SEQUENCE [LARGE SCALE GENOMIC DNA]</scope>
    <source>
        <strain evidence="2">JCA_2017</strain>
    </source>
</reference>